<evidence type="ECO:0000313" key="3">
    <source>
        <dbReference type="Proteomes" id="UP000726170"/>
    </source>
</evidence>
<reference evidence="2 3" key="1">
    <citation type="submission" date="2021-06" db="EMBL/GenBank/DDBJ databases">
        <authorList>
            <person name="Sun Q."/>
            <person name="Li D."/>
        </authorList>
    </citation>
    <scope>NUCLEOTIDE SEQUENCE [LARGE SCALE GENOMIC DNA]</scope>
    <source>
        <strain evidence="2 3">MSJ-11</strain>
    </source>
</reference>
<sequence length="193" mass="21657">MRKNIKRLALIMAILITSLSLIACSAQPSDTMNSFLENFKKQDFKTAMTFVKTDVPSEDLELENEEQKKIMEAVLTKLEYEILSTEVKGDKATAKVKITSCNLPKILTNTLAELLPTLFASAFSQENIDDAKAEAMMMEHFLKAINDPNAPTTVSEMDVELVKENNKWVILVSEPLFNALTGNFNKMSEVLNF</sequence>
<feature type="signal peptide" evidence="1">
    <location>
        <begin position="1"/>
        <end position="23"/>
    </location>
</feature>
<name>A0ABS6EJW5_9CLOT</name>
<dbReference type="Proteomes" id="UP000726170">
    <property type="component" value="Unassembled WGS sequence"/>
</dbReference>
<proteinExistence type="predicted"/>
<keyword evidence="1" id="KW-0732">Signal</keyword>
<dbReference type="RefSeq" id="WP_216439195.1">
    <property type="nucleotide sequence ID" value="NZ_JAHLQF010000002.1"/>
</dbReference>
<protein>
    <submittedName>
        <fullName evidence="2">DUF4878 domain-containing protein</fullName>
    </submittedName>
</protein>
<organism evidence="2 3">
    <name type="scientific">Clostridium mobile</name>
    <dbReference type="NCBI Taxonomy" id="2841512"/>
    <lineage>
        <taxon>Bacteria</taxon>
        <taxon>Bacillati</taxon>
        <taxon>Bacillota</taxon>
        <taxon>Clostridia</taxon>
        <taxon>Eubacteriales</taxon>
        <taxon>Clostridiaceae</taxon>
        <taxon>Clostridium</taxon>
    </lineage>
</organism>
<accession>A0ABS6EJW5</accession>
<evidence type="ECO:0000313" key="2">
    <source>
        <dbReference type="EMBL" id="MBU5484735.1"/>
    </source>
</evidence>
<dbReference type="PROSITE" id="PS51257">
    <property type="entry name" value="PROKAR_LIPOPROTEIN"/>
    <property type="match status" value="1"/>
</dbReference>
<feature type="chain" id="PRO_5046268727" evidence="1">
    <location>
        <begin position="24"/>
        <end position="193"/>
    </location>
</feature>
<comment type="caution">
    <text evidence="2">The sequence shown here is derived from an EMBL/GenBank/DDBJ whole genome shotgun (WGS) entry which is preliminary data.</text>
</comment>
<dbReference type="EMBL" id="JAHLQF010000002">
    <property type="protein sequence ID" value="MBU5484735.1"/>
    <property type="molecule type" value="Genomic_DNA"/>
</dbReference>
<keyword evidence="3" id="KW-1185">Reference proteome</keyword>
<evidence type="ECO:0000256" key="1">
    <source>
        <dbReference type="SAM" id="SignalP"/>
    </source>
</evidence>
<gene>
    <name evidence="2" type="ORF">KQI86_10355</name>
</gene>